<proteinExistence type="predicted"/>
<evidence type="ECO:0000313" key="1">
    <source>
        <dbReference type="EMBL" id="MCD5312999.1"/>
    </source>
</evidence>
<evidence type="ECO:0000313" key="2">
    <source>
        <dbReference type="Proteomes" id="UP001138997"/>
    </source>
</evidence>
<dbReference type="Proteomes" id="UP001138997">
    <property type="component" value="Unassembled WGS sequence"/>
</dbReference>
<comment type="caution">
    <text evidence="1">The sequence shown here is derived from an EMBL/GenBank/DDBJ whole genome shotgun (WGS) entry which is preliminary data.</text>
</comment>
<dbReference type="EMBL" id="JAJOMB010000010">
    <property type="protein sequence ID" value="MCD5312999.1"/>
    <property type="molecule type" value="Genomic_DNA"/>
</dbReference>
<gene>
    <name evidence="1" type="ORF">LR394_18990</name>
</gene>
<accession>A0A9X1SUK5</accession>
<name>A0A9X1SUK5_9ACTN</name>
<protein>
    <submittedName>
        <fullName evidence="1">Uncharacterized protein</fullName>
    </submittedName>
</protein>
<keyword evidence="2" id="KW-1185">Reference proteome</keyword>
<dbReference type="RefSeq" id="WP_231443789.1">
    <property type="nucleotide sequence ID" value="NZ_JAJOMB010000010.1"/>
</dbReference>
<organism evidence="1 2">
    <name type="scientific">Kineosporia babensis</name>
    <dbReference type="NCBI Taxonomy" id="499548"/>
    <lineage>
        <taxon>Bacteria</taxon>
        <taxon>Bacillati</taxon>
        <taxon>Actinomycetota</taxon>
        <taxon>Actinomycetes</taxon>
        <taxon>Kineosporiales</taxon>
        <taxon>Kineosporiaceae</taxon>
        <taxon>Kineosporia</taxon>
    </lineage>
</organism>
<sequence length="92" mass="9339">MADELQVELSTLEMIAEHLSKGAGELDAIGSGMPGPPEAGDLSALIGQIVGHFADNAGNFVVGMKASSSAVSKAQLKYSATDEASAGAYQEK</sequence>
<reference evidence="1" key="1">
    <citation type="submission" date="2021-11" db="EMBL/GenBank/DDBJ databases">
        <title>Streptomyces corallinus and Kineosporia corallina sp. nov., two new coral-derived marine actinobacteria.</title>
        <authorList>
            <person name="Buangrab K."/>
            <person name="Sutthacheep M."/>
            <person name="Yeemin T."/>
            <person name="Harunari E."/>
            <person name="Igarashi Y."/>
            <person name="Sripreechasak P."/>
            <person name="Kanchanasin P."/>
            <person name="Tanasupawat S."/>
            <person name="Phongsopitanun W."/>
        </authorList>
    </citation>
    <scope>NUCLEOTIDE SEQUENCE</scope>
    <source>
        <strain evidence="1">JCM 31032</strain>
    </source>
</reference>
<dbReference type="AlphaFoldDB" id="A0A9X1SUK5"/>